<sequence length="63" mass="7281">MTKHIADKRTTSDTPRKKHFWAMEKRSGEQAPHPAIRALVQRPQGHSGTRLQHYLRIARGHMA</sequence>
<gene>
    <name evidence="1" type="ORF">EOK75_07680</name>
</gene>
<organism evidence="1 2">
    <name type="scientific">Pseudorhodobacter turbinis</name>
    <dbReference type="NCBI Taxonomy" id="2500533"/>
    <lineage>
        <taxon>Bacteria</taxon>
        <taxon>Pseudomonadati</taxon>
        <taxon>Pseudomonadota</taxon>
        <taxon>Alphaproteobacteria</taxon>
        <taxon>Rhodobacterales</taxon>
        <taxon>Paracoccaceae</taxon>
        <taxon>Pseudorhodobacter</taxon>
    </lineage>
</organism>
<dbReference type="RefSeq" id="WP_137193347.1">
    <property type="nucleotide sequence ID" value="NZ_CP039964.1"/>
</dbReference>
<keyword evidence="2" id="KW-1185">Reference proteome</keyword>
<dbReference type="EMBL" id="CP039964">
    <property type="protein sequence ID" value="QCO55627.1"/>
    <property type="molecule type" value="Genomic_DNA"/>
</dbReference>
<dbReference type="Proteomes" id="UP000298631">
    <property type="component" value="Chromosome"/>
</dbReference>
<evidence type="ECO:0000313" key="1">
    <source>
        <dbReference type="EMBL" id="QCO55627.1"/>
    </source>
</evidence>
<protein>
    <submittedName>
        <fullName evidence="1">Uncharacterized protein</fullName>
    </submittedName>
</protein>
<dbReference type="OrthoDB" id="7644839at2"/>
<dbReference type="KEGG" id="pseb:EOK75_07680"/>
<evidence type="ECO:0000313" key="2">
    <source>
        <dbReference type="Proteomes" id="UP000298631"/>
    </source>
</evidence>
<reference evidence="1 2" key="1">
    <citation type="submission" date="2019-05" db="EMBL/GenBank/DDBJ databases">
        <title>Pseudorhodobacter turbinis sp. nov., isolated from the gut of the Korean turban shell.</title>
        <authorList>
            <person name="Jeong Y.-S."/>
            <person name="Kang W.-R."/>
            <person name="Bae J.-W."/>
        </authorList>
    </citation>
    <scope>NUCLEOTIDE SEQUENCE [LARGE SCALE GENOMIC DNA]</scope>
    <source>
        <strain evidence="1 2">S12M18</strain>
    </source>
</reference>
<name>A0A4P8EFP0_9RHOB</name>
<proteinExistence type="predicted"/>
<dbReference type="AlphaFoldDB" id="A0A4P8EFP0"/>
<accession>A0A4P8EFP0</accession>